<evidence type="ECO:0000259" key="4">
    <source>
        <dbReference type="Pfam" id="PF00271"/>
    </source>
</evidence>
<evidence type="ECO:0000313" key="5">
    <source>
        <dbReference type="EMBL" id="KAF8821998.1"/>
    </source>
</evidence>
<comment type="caution">
    <text evidence="5">The sequence shown here is derived from an EMBL/GenBank/DDBJ whole genome shotgun (WGS) entry which is preliminary data.</text>
</comment>
<evidence type="ECO:0000256" key="1">
    <source>
        <dbReference type="ARBA" id="ARBA00022741"/>
    </source>
</evidence>
<accession>A0ABQ7JDC3</accession>
<feature type="non-terminal residue" evidence="5">
    <location>
        <position position="1"/>
    </location>
</feature>
<dbReference type="InterPro" id="IPR001650">
    <property type="entry name" value="Helicase_C-like"/>
</dbReference>
<dbReference type="PANTHER" id="PTHR45626">
    <property type="entry name" value="TRANSCRIPTION TERMINATION FACTOR 2-RELATED"/>
    <property type="match status" value="1"/>
</dbReference>
<keyword evidence="2" id="KW-0378">Hydrolase</keyword>
<evidence type="ECO:0000256" key="2">
    <source>
        <dbReference type="ARBA" id="ARBA00022801"/>
    </source>
</evidence>
<evidence type="ECO:0000313" key="6">
    <source>
        <dbReference type="Proteomes" id="UP000823046"/>
    </source>
</evidence>
<dbReference type="Proteomes" id="UP000823046">
    <property type="component" value="Unassembled WGS sequence"/>
</dbReference>
<dbReference type="InterPro" id="IPR027417">
    <property type="entry name" value="P-loop_NTPase"/>
</dbReference>
<keyword evidence="1" id="KW-0547">Nucleotide-binding</keyword>
<keyword evidence="3" id="KW-0067">ATP-binding</keyword>
<feature type="domain" description="Helicase C-terminal" evidence="4">
    <location>
        <begin position="7"/>
        <end position="49"/>
    </location>
</feature>
<protein>
    <recommendedName>
        <fullName evidence="4">Helicase C-terminal domain-containing protein</fullName>
    </recommendedName>
</protein>
<dbReference type="Pfam" id="PF00271">
    <property type="entry name" value="Helicase_C"/>
    <property type="match status" value="1"/>
</dbReference>
<dbReference type="Gene3D" id="3.40.50.300">
    <property type="entry name" value="P-loop containing nucleotide triphosphate hydrolases"/>
    <property type="match status" value="1"/>
</dbReference>
<evidence type="ECO:0000256" key="3">
    <source>
        <dbReference type="ARBA" id="ARBA00022840"/>
    </source>
</evidence>
<dbReference type="PANTHER" id="PTHR45626:SF14">
    <property type="entry name" value="ATP-DEPENDENT DNA HELICASE (EUROFUNG)"/>
    <property type="match status" value="1"/>
</dbReference>
<dbReference type="SUPFAM" id="SSF52540">
    <property type="entry name" value="P-loop containing nucleoside triphosphate hydrolases"/>
    <property type="match status" value="1"/>
</dbReference>
<dbReference type="InterPro" id="IPR050628">
    <property type="entry name" value="SNF2_RAD54_helicase_TF"/>
</dbReference>
<name>A0ABQ7JDC3_9APIC</name>
<keyword evidence="6" id="KW-1185">Reference proteome</keyword>
<dbReference type="EMBL" id="JADAQX010000099">
    <property type="protein sequence ID" value="KAF8821998.1"/>
    <property type="molecule type" value="Genomic_DNA"/>
</dbReference>
<gene>
    <name evidence="5" type="ORF">IE077_001236</name>
</gene>
<reference evidence="5 6" key="1">
    <citation type="journal article" date="2020" name="bioRxiv">
        <title>Metabolic contributions of an alphaproteobacterial endosymbiont in the apicomplexan Cardiosporidium cionae.</title>
        <authorList>
            <person name="Hunter E.S."/>
            <person name="Paight C.J."/>
            <person name="Lane C.E."/>
        </authorList>
    </citation>
    <scope>NUCLEOTIDE SEQUENCE [LARGE SCALE GENOMIC DNA]</scope>
    <source>
        <strain evidence="5">ESH_2018</strain>
    </source>
</reference>
<proteinExistence type="predicted"/>
<sequence>DVYTTVLLLGTNLGAHGLDLSCATHVFILDPLVDPNIEQQVISRAHRMGALRTVHVEVFILKDTIEENILKHRSVWSRLDSAIGGQTPSTNPQCYKKKLSKHVQSKLRKSSVRCTQGGQTHLRKKTKVKIGCGQLNSTANLVGPKLDIQSTSDTSELPEIMDMKQRKNEFLLRTLEAISVSDE</sequence>
<organism evidence="5 6">
    <name type="scientific">Cardiosporidium cionae</name>
    <dbReference type="NCBI Taxonomy" id="476202"/>
    <lineage>
        <taxon>Eukaryota</taxon>
        <taxon>Sar</taxon>
        <taxon>Alveolata</taxon>
        <taxon>Apicomplexa</taxon>
        <taxon>Aconoidasida</taxon>
        <taxon>Nephromycida</taxon>
        <taxon>Cardiosporidium</taxon>
    </lineage>
</organism>